<dbReference type="GO" id="GO:0004519">
    <property type="term" value="F:endonuclease activity"/>
    <property type="evidence" value="ECO:0007669"/>
    <property type="project" value="UniProtKB-KW"/>
</dbReference>
<dbReference type="Pfam" id="PF13392">
    <property type="entry name" value="HNH_3"/>
    <property type="match status" value="1"/>
</dbReference>
<keyword evidence="5" id="KW-0540">Nuclease</keyword>
<evidence type="ECO:0000256" key="1">
    <source>
        <dbReference type="ARBA" id="ARBA00023015"/>
    </source>
</evidence>
<dbReference type="AlphaFoldDB" id="A0AAX3L5X1"/>
<evidence type="ECO:0000313" key="6">
    <source>
        <dbReference type="Proteomes" id="UP001210538"/>
    </source>
</evidence>
<dbReference type="RefSeq" id="WP_221696729.1">
    <property type="nucleotide sequence ID" value="NZ_CP116347.1"/>
</dbReference>
<proteinExistence type="predicted"/>
<dbReference type="InterPro" id="IPR016177">
    <property type="entry name" value="DNA-bd_dom_sf"/>
</dbReference>
<accession>A0AAX3L5X1</accession>
<sequence>MNWSNYFTYDPKLGLLRWKQRPADIDDSAAKIRSWNKRYAGKEAGTTRTDGYIAVEIVFLKRKIKAHRIIWEMHNGPIPDGLVIDHINRNRSDNRLENLRVVTRRDNFLNSERFDGKPIPPIKTDEHRTFKKQRTHAKGTSKLKVSRPKPWSAKIWVDGRNVSLGYYATESEASAAYQAAVAKYRNN</sequence>
<organism evidence="5 6">
    <name type="scientific">Enterobacter ludwigii</name>
    <dbReference type="NCBI Taxonomy" id="299767"/>
    <lineage>
        <taxon>Bacteria</taxon>
        <taxon>Pseudomonadati</taxon>
        <taxon>Pseudomonadota</taxon>
        <taxon>Gammaproteobacteria</taxon>
        <taxon>Enterobacterales</taxon>
        <taxon>Enterobacteriaceae</taxon>
        <taxon>Enterobacter</taxon>
        <taxon>Enterobacter cloacae complex</taxon>
    </lineage>
</organism>
<dbReference type="Gene3D" id="3.30.730.10">
    <property type="entry name" value="AP2/ERF domain"/>
    <property type="match status" value="1"/>
</dbReference>
<dbReference type="GO" id="GO:0003700">
    <property type="term" value="F:DNA-binding transcription factor activity"/>
    <property type="evidence" value="ECO:0007669"/>
    <property type="project" value="InterPro"/>
</dbReference>
<dbReference type="PROSITE" id="PS51032">
    <property type="entry name" value="AP2_ERF"/>
    <property type="match status" value="1"/>
</dbReference>
<evidence type="ECO:0000259" key="4">
    <source>
        <dbReference type="PROSITE" id="PS51032"/>
    </source>
</evidence>
<feature type="domain" description="AP2/ERF" evidence="4">
    <location>
        <begin position="136"/>
        <end position="187"/>
    </location>
</feature>
<name>A0AAX3L5X1_9ENTR</name>
<dbReference type="EMBL" id="CP116347">
    <property type="protein sequence ID" value="WCE11526.1"/>
    <property type="molecule type" value="Genomic_DNA"/>
</dbReference>
<dbReference type="Proteomes" id="UP001210538">
    <property type="component" value="Chromosome"/>
</dbReference>
<dbReference type="InterPro" id="IPR003615">
    <property type="entry name" value="HNH_nuc"/>
</dbReference>
<evidence type="ECO:0000256" key="3">
    <source>
        <dbReference type="ARBA" id="ARBA00023163"/>
    </source>
</evidence>
<dbReference type="Gene3D" id="3.90.75.20">
    <property type="match status" value="1"/>
</dbReference>
<keyword evidence="5" id="KW-0255">Endonuclease</keyword>
<dbReference type="InterPro" id="IPR001471">
    <property type="entry name" value="AP2/ERF_dom"/>
</dbReference>
<evidence type="ECO:0000313" key="5">
    <source>
        <dbReference type="EMBL" id="WCE11526.1"/>
    </source>
</evidence>
<protein>
    <submittedName>
        <fullName evidence="5">HNH endonuclease signature motif containing protein</fullName>
    </submittedName>
</protein>
<keyword evidence="3" id="KW-0804">Transcription</keyword>
<evidence type="ECO:0000256" key="2">
    <source>
        <dbReference type="ARBA" id="ARBA00023125"/>
    </source>
</evidence>
<dbReference type="GO" id="GO:0003677">
    <property type="term" value="F:DNA binding"/>
    <property type="evidence" value="ECO:0007669"/>
    <property type="project" value="UniProtKB-KW"/>
</dbReference>
<dbReference type="InterPro" id="IPR036955">
    <property type="entry name" value="AP2/ERF_dom_sf"/>
</dbReference>
<reference evidence="5 6" key="1">
    <citation type="submission" date="2023-01" db="EMBL/GenBank/DDBJ databases">
        <title>Genome sequence resource and annotation of Enterobacter ludwigii, an economically important pathogen of seedling wilt with strawberry.</title>
        <authorList>
            <person name="Xie Y."/>
        </authorList>
    </citation>
    <scope>NUCLEOTIDE SEQUENCE [LARGE SCALE GENOMIC DNA]</scope>
    <source>
        <strain evidence="5 6">CM-TZ4</strain>
    </source>
</reference>
<dbReference type="SUPFAM" id="SSF54060">
    <property type="entry name" value="His-Me finger endonucleases"/>
    <property type="match status" value="1"/>
</dbReference>
<dbReference type="SUPFAM" id="SSF54171">
    <property type="entry name" value="DNA-binding domain"/>
    <property type="match status" value="1"/>
</dbReference>
<dbReference type="InterPro" id="IPR044925">
    <property type="entry name" value="His-Me_finger_sf"/>
</dbReference>
<dbReference type="SMART" id="SM00507">
    <property type="entry name" value="HNHc"/>
    <property type="match status" value="1"/>
</dbReference>
<gene>
    <name evidence="5" type="ORF">PHA72_15690</name>
</gene>
<keyword evidence="5" id="KW-0378">Hydrolase</keyword>
<keyword evidence="1" id="KW-0805">Transcription regulation</keyword>
<keyword evidence="2" id="KW-0238">DNA-binding</keyword>
<keyword evidence="6" id="KW-1185">Reference proteome</keyword>